<dbReference type="AlphaFoldDB" id="A0A6C0EDH8"/>
<feature type="coiled-coil region" evidence="1">
    <location>
        <begin position="180"/>
        <end position="207"/>
    </location>
</feature>
<protein>
    <submittedName>
        <fullName evidence="2">Uncharacterized protein</fullName>
    </submittedName>
</protein>
<evidence type="ECO:0000313" key="2">
    <source>
        <dbReference type="EMBL" id="QHT27226.1"/>
    </source>
</evidence>
<sequence length="282" mass="33490">MINEMELLKYKIERIYKKNKKIIKLDNNERQLIDKCKTISELKNYRRNLKEYIKYKKFVSELDDIKPIIEIYNKPELDYIKPEVPEAKAGAKAPPLPIKENNNKLELDNIKPIIENNNKLELDNIKPIIENNNKLELDNIKPIIENNNNVLDIKTNIESDFKPVINIDDKIKLFNQNRLIEDLNIKLINYKKIIKQLTTENKKLNDIFNNNNTSDTNSNTTEEEEDKKIYKYKEVPKLSNNKKIKILLNNGYDINYINTLSNHQMKQLINQSQSKKFKRIFN</sequence>
<proteinExistence type="predicted"/>
<dbReference type="EMBL" id="MN739817">
    <property type="protein sequence ID" value="QHT27226.1"/>
    <property type="molecule type" value="Genomic_DNA"/>
</dbReference>
<reference evidence="2" key="1">
    <citation type="journal article" date="2020" name="Nature">
        <title>Giant virus diversity and host interactions through global metagenomics.</title>
        <authorList>
            <person name="Schulz F."/>
            <person name="Roux S."/>
            <person name="Paez-Espino D."/>
            <person name="Jungbluth S."/>
            <person name="Walsh D.A."/>
            <person name="Denef V.J."/>
            <person name="McMahon K.D."/>
            <person name="Konstantinidis K.T."/>
            <person name="Eloe-Fadrosh E.A."/>
            <person name="Kyrpides N.C."/>
            <person name="Woyke T."/>
        </authorList>
    </citation>
    <scope>NUCLEOTIDE SEQUENCE</scope>
    <source>
        <strain evidence="2">GVMAG-M-3300023179-2</strain>
    </source>
</reference>
<evidence type="ECO:0000256" key="1">
    <source>
        <dbReference type="SAM" id="Coils"/>
    </source>
</evidence>
<keyword evidence="1" id="KW-0175">Coiled coil</keyword>
<organism evidence="2">
    <name type="scientific">viral metagenome</name>
    <dbReference type="NCBI Taxonomy" id="1070528"/>
    <lineage>
        <taxon>unclassified sequences</taxon>
        <taxon>metagenomes</taxon>
        <taxon>organismal metagenomes</taxon>
    </lineage>
</organism>
<name>A0A6C0EDH8_9ZZZZ</name>
<accession>A0A6C0EDH8</accession>